<feature type="transmembrane region" description="Helical" evidence="1">
    <location>
        <begin position="12"/>
        <end position="33"/>
    </location>
</feature>
<dbReference type="InterPro" id="IPR021265">
    <property type="entry name" value="DUF2842"/>
</dbReference>
<organism evidence="2 3">
    <name type="scientific">Asticcacaulis endophyticus</name>
    <dbReference type="NCBI Taxonomy" id="1395890"/>
    <lineage>
        <taxon>Bacteria</taxon>
        <taxon>Pseudomonadati</taxon>
        <taxon>Pseudomonadota</taxon>
        <taxon>Alphaproteobacteria</taxon>
        <taxon>Caulobacterales</taxon>
        <taxon>Caulobacteraceae</taxon>
        <taxon>Asticcacaulis</taxon>
    </lineage>
</organism>
<gene>
    <name evidence="2" type="ORF">GCM10011273_24510</name>
</gene>
<feature type="transmembrane region" description="Helical" evidence="1">
    <location>
        <begin position="45"/>
        <end position="65"/>
    </location>
</feature>
<evidence type="ECO:0000313" key="2">
    <source>
        <dbReference type="EMBL" id="GGZ37219.1"/>
    </source>
</evidence>
<dbReference type="EMBL" id="BMZB01000003">
    <property type="protein sequence ID" value="GGZ37219.1"/>
    <property type="molecule type" value="Genomic_DNA"/>
</dbReference>
<keyword evidence="1" id="KW-0812">Transmembrane</keyword>
<evidence type="ECO:0008006" key="4">
    <source>
        <dbReference type="Google" id="ProtNLM"/>
    </source>
</evidence>
<evidence type="ECO:0000256" key="1">
    <source>
        <dbReference type="SAM" id="Phobius"/>
    </source>
</evidence>
<reference evidence="2" key="2">
    <citation type="submission" date="2020-09" db="EMBL/GenBank/DDBJ databases">
        <authorList>
            <person name="Sun Q."/>
            <person name="Kim S."/>
        </authorList>
    </citation>
    <scope>NUCLEOTIDE SEQUENCE</scope>
    <source>
        <strain evidence="2">KCTC 32296</strain>
    </source>
</reference>
<dbReference type="RefSeq" id="WP_189486935.1">
    <property type="nucleotide sequence ID" value="NZ_BMZB01000003.1"/>
</dbReference>
<comment type="caution">
    <text evidence="2">The sequence shown here is derived from an EMBL/GenBank/DDBJ whole genome shotgun (WGS) entry which is preliminary data.</text>
</comment>
<sequence length="75" mass="8445">MTFKPLSLPVRRLIACGGIIVFLCVYVALVSNIAGHLPDNKLIELMYYGLAGILWGIPIIPIISWSENYQTKNRR</sequence>
<reference evidence="2" key="1">
    <citation type="journal article" date="2014" name="Int. J. Syst. Evol. Microbiol.">
        <title>Complete genome sequence of Corynebacterium casei LMG S-19264T (=DSM 44701T), isolated from a smear-ripened cheese.</title>
        <authorList>
            <consortium name="US DOE Joint Genome Institute (JGI-PGF)"/>
            <person name="Walter F."/>
            <person name="Albersmeier A."/>
            <person name="Kalinowski J."/>
            <person name="Ruckert C."/>
        </authorList>
    </citation>
    <scope>NUCLEOTIDE SEQUENCE</scope>
    <source>
        <strain evidence="2">KCTC 32296</strain>
    </source>
</reference>
<dbReference type="AlphaFoldDB" id="A0A918Q7X2"/>
<accession>A0A918Q7X2</accession>
<keyword evidence="3" id="KW-1185">Reference proteome</keyword>
<name>A0A918Q7X2_9CAUL</name>
<evidence type="ECO:0000313" key="3">
    <source>
        <dbReference type="Proteomes" id="UP000662572"/>
    </source>
</evidence>
<keyword evidence="1" id="KW-1133">Transmembrane helix</keyword>
<dbReference type="Pfam" id="PF11003">
    <property type="entry name" value="DUF2842"/>
    <property type="match status" value="1"/>
</dbReference>
<proteinExistence type="predicted"/>
<protein>
    <recommendedName>
        <fullName evidence="4">DUF2842 domain-containing protein</fullName>
    </recommendedName>
</protein>
<dbReference type="Proteomes" id="UP000662572">
    <property type="component" value="Unassembled WGS sequence"/>
</dbReference>
<keyword evidence="1" id="KW-0472">Membrane</keyword>